<keyword evidence="17" id="KW-0675">Receptor</keyword>
<evidence type="ECO:0000256" key="14">
    <source>
        <dbReference type="SAM" id="SignalP"/>
    </source>
</evidence>
<keyword evidence="4 10" id="KW-0812">Transmembrane</keyword>
<dbReference type="AlphaFoldDB" id="A0A9E5JY70"/>
<keyword evidence="2 10" id="KW-0813">Transport</keyword>
<proteinExistence type="inferred from homology"/>
<dbReference type="SUPFAM" id="SSF56935">
    <property type="entry name" value="Porins"/>
    <property type="match status" value="1"/>
</dbReference>
<evidence type="ECO:0000256" key="3">
    <source>
        <dbReference type="ARBA" id="ARBA00022452"/>
    </source>
</evidence>
<evidence type="ECO:0000256" key="8">
    <source>
        <dbReference type="ARBA" id="ARBA00023136"/>
    </source>
</evidence>
<evidence type="ECO:0000256" key="4">
    <source>
        <dbReference type="ARBA" id="ARBA00022692"/>
    </source>
</evidence>
<dbReference type="PROSITE" id="PS52016">
    <property type="entry name" value="TONB_DEPENDENT_REC_3"/>
    <property type="match status" value="1"/>
</dbReference>
<gene>
    <name evidence="17" type="ORF">G8770_01715</name>
</gene>
<dbReference type="RefSeq" id="WP_167181116.1">
    <property type="nucleotide sequence ID" value="NZ_JAAONZ010000001.1"/>
</dbReference>
<dbReference type="InterPro" id="IPR010917">
    <property type="entry name" value="TonB_rcpt_CS"/>
</dbReference>
<protein>
    <submittedName>
        <fullName evidence="17">TonB-dependent receptor</fullName>
    </submittedName>
</protein>
<evidence type="ECO:0000259" key="15">
    <source>
        <dbReference type="Pfam" id="PF00593"/>
    </source>
</evidence>
<keyword evidence="5 14" id="KW-0732">Signal</keyword>
<evidence type="ECO:0000313" key="17">
    <source>
        <dbReference type="EMBL" id="NHO64262.1"/>
    </source>
</evidence>
<dbReference type="Proteomes" id="UP000787472">
    <property type="component" value="Unassembled WGS sequence"/>
</dbReference>
<dbReference type="EMBL" id="JAAONZ010000001">
    <property type="protein sequence ID" value="NHO64262.1"/>
    <property type="molecule type" value="Genomic_DNA"/>
</dbReference>
<dbReference type="PROSITE" id="PS01156">
    <property type="entry name" value="TONB_DEPENDENT_REC_2"/>
    <property type="match status" value="1"/>
</dbReference>
<dbReference type="InterPro" id="IPR000531">
    <property type="entry name" value="Beta-barrel_TonB"/>
</dbReference>
<feature type="region of interest" description="Disordered" evidence="13">
    <location>
        <begin position="208"/>
        <end position="230"/>
    </location>
</feature>
<keyword evidence="18" id="KW-1185">Reference proteome</keyword>
<evidence type="ECO:0000256" key="13">
    <source>
        <dbReference type="SAM" id="MobiDB-lite"/>
    </source>
</evidence>
<comment type="caution">
    <text evidence="17">The sequence shown here is derived from an EMBL/GenBank/DDBJ whole genome shotgun (WGS) entry which is preliminary data.</text>
</comment>
<dbReference type="InterPro" id="IPR012910">
    <property type="entry name" value="Plug_dom"/>
</dbReference>
<dbReference type="InterPro" id="IPR037066">
    <property type="entry name" value="Plug_dom_sf"/>
</dbReference>
<keyword evidence="3 10" id="KW-1134">Transmembrane beta strand</keyword>
<organism evidence="17 18">
    <name type="scientific">Pseudomaricurvus hydrocarbonicus</name>
    <dbReference type="NCBI Taxonomy" id="1470433"/>
    <lineage>
        <taxon>Bacteria</taxon>
        <taxon>Pseudomonadati</taxon>
        <taxon>Pseudomonadota</taxon>
        <taxon>Gammaproteobacteria</taxon>
        <taxon>Cellvibrionales</taxon>
        <taxon>Cellvibrionaceae</taxon>
        <taxon>Pseudomaricurvus</taxon>
    </lineage>
</organism>
<keyword evidence="9 10" id="KW-0998">Cell outer membrane</keyword>
<feature type="signal peptide" evidence="14">
    <location>
        <begin position="1"/>
        <end position="23"/>
    </location>
</feature>
<dbReference type="Pfam" id="PF07715">
    <property type="entry name" value="Plug"/>
    <property type="match status" value="1"/>
</dbReference>
<feature type="chain" id="PRO_5039085334" evidence="14">
    <location>
        <begin position="24"/>
        <end position="628"/>
    </location>
</feature>
<sequence length="628" mass="68849">MKHQTLLAATIASLISSPLLATAAVAELTTSSRSDSDVEEMVVTATRIEQPLHKVLASVEILDRTAIANSTARNMVELLGQVPGVDIETNGSRGSTSSLFLRGTNSDHVLILIDGVRSASATSGTTAMQQIPMDQIERIEVVKGPRASLYGADAIGGVIQVFTRRGQEEPQAFIASELGSDALVKVSAGVSGGTEQTKATLTLAYEDTDGFDSTNKDGSANDDDDGYEEQSLSLSLDHTFANDWQVGFSALRVESEADYDGGLDSYSDSLNQTLNARLLAPLTDDLTVTLNLSESRDESESFATYPSEFNTQREMATVQADYLLAAGNVVSLGYDYYEDQVTSTTAFTVDQADNKAVFLQYQGEVQRVLLTASYRSDDHESFGRNNTKTVAVGYPIADNTLLSVSYGTAFKAPTFNNLYYPYEAFSYSSGYVYEYSGNLELQPEESESVEVLLRSQWQGVSWHVSYYETQVDDLIDLGTVGTVNTPVNFSEVKITGAELGADFTLLGWRNSLALSYTDPRDEETGDMLRARSRGVVSWALDRRFGDVEVAALWKAQSYRYNQQGRRLSGFNTLDLRGSYEVTDQLQLTAKVSNLFDVDYVLDRRDSSFSSTIYQTPGRQFSVAARYQF</sequence>
<reference evidence="17" key="1">
    <citation type="submission" date="2020-03" db="EMBL/GenBank/DDBJ databases">
        <authorList>
            <person name="Guo F."/>
        </authorList>
    </citation>
    <scope>NUCLEOTIDE SEQUENCE</scope>
    <source>
        <strain evidence="17">JCM 30134</strain>
    </source>
</reference>
<dbReference type="Gene3D" id="2.40.170.20">
    <property type="entry name" value="TonB-dependent receptor, beta-barrel domain"/>
    <property type="match status" value="1"/>
</dbReference>
<evidence type="ECO:0000256" key="1">
    <source>
        <dbReference type="ARBA" id="ARBA00004571"/>
    </source>
</evidence>
<evidence type="ECO:0000256" key="7">
    <source>
        <dbReference type="ARBA" id="ARBA00023077"/>
    </source>
</evidence>
<dbReference type="GO" id="GO:0009279">
    <property type="term" value="C:cell outer membrane"/>
    <property type="evidence" value="ECO:0007669"/>
    <property type="project" value="UniProtKB-SubCell"/>
</dbReference>
<feature type="short sequence motif" description="TonB C-terminal box" evidence="11">
    <location>
        <begin position="611"/>
        <end position="628"/>
    </location>
</feature>
<evidence type="ECO:0000256" key="12">
    <source>
        <dbReference type="RuleBase" id="RU003357"/>
    </source>
</evidence>
<evidence type="ECO:0000256" key="2">
    <source>
        <dbReference type="ARBA" id="ARBA00022448"/>
    </source>
</evidence>
<dbReference type="PANTHER" id="PTHR30069:SF53">
    <property type="entry name" value="COLICIN I RECEPTOR-RELATED"/>
    <property type="match status" value="1"/>
</dbReference>
<keyword evidence="7 12" id="KW-0798">TonB box</keyword>
<dbReference type="Gene3D" id="2.170.130.10">
    <property type="entry name" value="TonB-dependent receptor, plug domain"/>
    <property type="match status" value="1"/>
</dbReference>
<dbReference type="InterPro" id="IPR036942">
    <property type="entry name" value="Beta-barrel_TonB_sf"/>
</dbReference>
<dbReference type="GO" id="GO:0015889">
    <property type="term" value="P:cobalamin transport"/>
    <property type="evidence" value="ECO:0007669"/>
    <property type="project" value="TreeGrafter"/>
</dbReference>
<evidence type="ECO:0000256" key="10">
    <source>
        <dbReference type="PROSITE-ProRule" id="PRU01360"/>
    </source>
</evidence>
<evidence type="ECO:0000259" key="16">
    <source>
        <dbReference type="Pfam" id="PF07715"/>
    </source>
</evidence>
<name>A0A9E5JY70_9GAMM</name>
<evidence type="ECO:0000256" key="9">
    <source>
        <dbReference type="ARBA" id="ARBA00023237"/>
    </source>
</evidence>
<dbReference type="InterPro" id="IPR039426">
    <property type="entry name" value="TonB-dep_rcpt-like"/>
</dbReference>
<comment type="subcellular location">
    <subcellularLocation>
        <location evidence="1 10">Cell outer membrane</location>
        <topology evidence="1 10">Multi-pass membrane protein</topology>
    </subcellularLocation>
</comment>
<keyword evidence="6" id="KW-0406">Ion transport</keyword>
<dbReference type="CDD" id="cd01347">
    <property type="entry name" value="ligand_gated_channel"/>
    <property type="match status" value="1"/>
</dbReference>
<comment type="similarity">
    <text evidence="10 12">Belongs to the TonB-dependent receptor family.</text>
</comment>
<accession>A0A9E5JY70</accession>
<evidence type="ECO:0000256" key="6">
    <source>
        <dbReference type="ARBA" id="ARBA00023065"/>
    </source>
</evidence>
<dbReference type="GO" id="GO:0006811">
    <property type="term" value="P:monoatomic ion transport"/>
    <property type="evidence" value="ECO:0007669"/>
    <property type="project" value="UniProtKB-KW"/>
</dbReference>
<evidence type="ECO:0000313" key="18">
    <source>
        <dbReference type="Proteomes" id="UP000787472"/>
    </source>
</evidence>
<feature type="domain" description="TonB-dependent receptor-like beta-barrel" evidence="15">
    <location>
        <begin position="204"/>
        <end position="594"/>
    </location>
</feature>
<keyword evidence="8 10" id="KW-0472">Membrane</keyword>
<feature type="domain" description="TonB-dependent receptor plug" evidence="16">
    <location>
        <begin position="54"/>
        <end position="158"/>
    </location>
</feature>
<dbReference type="Pfam" id="PF00593">
    <property type="entry name" value="TonB_dep_Rec_b-barrel"/>
    <property type="match status" value="1"/>
</dbReference>
<dbReference type="PANTHER" id="PTHR30069">
    <property type="entry name" value="TONB-DEPENDENT OUTER MEMBRANE RECEPTOR"/>
    <property type="match status" value="1"/>
</dbReference>
<evidence type="ECO:0000256" key="11">
    <source>
        <dbReference type="PROSITE-ProRule" id="PRU10144"/>
    </source>
</evidence>
<evidence type="ECO:0000256" key="5">
    <source>
        <dbReference type="ARBA" id="ARBA00022729"/>
    </source>
</evidence>